<sequence length="273" mass="28765">MSNVVATNLFSLNAQRNLANNSMGMNTAMERLSSGLRVNGAKDDAAGLAVAERMNAQARGMGVAIRNASDAISMVQTAEGALQQVTDTLQRMRELAVQSANGTYDDDDRALIETEFASLQEELTRIADVTQFNGQKILDGTTTTVTFQVGANTAANIDTIDVEFTNVKTTVSGMGNISTAAGANSAIASIDDALDEIAEARSTFGAAQNRFEATIINLRNAQENQMAAKSRIMDADFAAETAALTKAQVLQQSGIAILAQANQAPQAVLGLLR</sequence>
<dbReference type="PANTHER" id="PTHR42792">
    <property type="entry name" value="FLAGELLIN"/>
    <property type="match status" value="1"/>
</dbReference>
<keyword evidence="7" id="KW-0966">Cell projection</keyword>
<dbReference type="InterPro" id="IPR001029">
    <property type="entry name" value="Flagellin_N"/>
</dbReference>
<feature type="domain" description="Flagellin N-terminal" evidence="5">
    <location>
        <begin position="5"/>
        <end position="143"/>
    </location>
</feature>
<gene>
    <name evidence="7" type="ORF">ADINL_1042</name>
</gene>
<evidence type="ECO:0000313" key="7">
    <source>
        <dbReference type="EMBL" id="KDE40450.1"/>
    </source>
</evidence>
<comment type="similarity">
    <text evidence="1 4">Belongs to the bacterial flagellin family.</text>
</comment>
<dbReference type="Gene3D" id="6.10.10.10">
    <property type="entry name" value="Flagellar export chaperone, C-terminal domain"/>
    <property type="match status" value="1"/>
</dbReference>
<dbReference type="GO" id="GO:0005576">
    <property type="term" value="C:extracellular region"/>
    <property type="evidence" value="ECO:0007669"/>
    <property type="project" value="UniProtKB-SubCell"/>
</dbReference>
<dbReference type="GO" id="GO:0009288">
    <property type="term" value="C:bacterial-type flagellum"/>
    <property type="evidence" value="ECO:0007669"/>
    <property type="project" value="UniProtKB-SubCell"/>
</dbReference>
<dbReference type="SUPFAM" id="SSF64518">
    <property type="entry name" value="Phase 1 flagellin"/>
    <property type="match status" value="1"/>
</dbReference>
<dbReference type="PANTHER" id="PTHR42792:SF2">
    <property type="entry name" value="FLAGELLIN"/>
    <property type="match status" value="1"/>
</dbReference>
<dbReference type="STRING" id="267850.ADINL_1042"/>
<evidence type="ECO:0000256" key="1">
    <source>
        <dbReference type="ARBA" id="ARBA00005709"/>
    </source>
</evidence>
<name>A0A063Y5R0_9GAMM</name>
<comment type="function">
    <text evidence="4">Flagellin is the subunit protein which polymerizes to form the filaments of bacterial flagella.</text>
</comment>
<dbReference type="AlphaFoldDB" id="A0A063Y5R0"/>
<comment type="subcellular location">
    <subcellularLocation>
        <location evidence="4">Secreted</location>
    </subcellularLocation>
    <subcellularLocation>
        <location evidence="4">Bacterial flagellum</location>
    </subcellularLocation>
</comment>
<evidence type="ECO:0000313" key="8">
    <source>
        <dbReference type="Proteomes" id="UP000027318"/>
    </source>
</evidence>
<evidence type="ECO:0000256" key="2">
    <source>
        <dbReference type="ARBA" id="ARBA00022525"/>
    </source>
</evidence>
<keyword evidence="2 4" id="KW-0964">Secreted</keyword>
<dbReference type="Gene3D" id="6.10.280.190">
    <property type="match status" value="1"/>
</dbReference>
<keyword evidence="7" id="KW-0969">Cilium</keyword>
<reference evidence="7 8" key="1">
    <citation type="journal article" date="2005" name="Int. J. Syst. Evol. Microbiol.">
        <title>Nitrincola lacisaponensis gen. nov., sp. nov., a novel alkaliphilic bacterium isolated from an alkaline, saline lake.</title>
        <authorList>
            <person name="Dimitriu P.A."/>
            <person name="Shukla S.K."/>
            <person name="Conradt J."/>
            <person name="Marquez M.C."/>
            <person name="Ventosa A."/>
            <person name="Maglia A."/>
            <person name="Peyton B.M."/>
            <person name="Pinkart H.C."/>
            <person name="Mormile M.R."/>
        </authorList>
    </citation>
    <scope>NUCLEOTIDE SEQUENCE [LARGE SCALE GENOMIC DNA]</scope>
    <source>
        <strain evidence="7 8">4CA</strain>
    </source>
</reference>
<evidence type="ECO:0000256" key="4">
    <source>
        <dbReference type="RuleBase" id="RU362073"/>
    </source>
</evidence>
<dbReference type="InterPro" id="IPR001492">
    <property type="entry name" value="Flagellin"/>
</dbReference>
<dbReference type="EMBL" id="JMSZ01000016">
    <property type="protein sequence ID" value="KDE40450.1"/>
    <property type="molecule type" value="Genomic_DNA"/>
</dbReference>
<keyword evidence="3 4" id="KW-0975">Bacterial flagellum</keyword>
<proteinExistence type="inferred from homology"/>
<protein>
    <recommendedName>
        <fullName evidence="4">Flagellin</fullName>
    </recommendedName>
</protein>
<keyword evidence="8" id="KW-1185">Reference proteome</keyword>
<dbReference type="RefSeq" id="WP_036544601.1">
    <property type="nucleotide sequence ID" value="NZ_JMSZ01000016.1"/>
</dbReference>
<dbReference type="Pfam" id="PF00700">
    <property type="entry name" value="Flagellin_C"/>
    <property type="match status" value="1"/>
</dbReference>
<dbReference type="Proteomes" id="UP000027318">
    <property type="component" value="Unassembled WGS sequence"/>
</dbReference>
<organism evidence="7 8">
    <name type="scientific">Nitrincola lacisaponensis</name>
    <dbReference type="NCBI Taxonomy" id="267850"/>
    <lineage>
        <taxon>Bacteria</taxon>
        <taxon>Pseudomonadati</taxon>
        <taxon>Pseudomonadota</taxon>
        <taxon>Gammaproteobacteria</taxon>
        <taxon>Oceanospirillales</taxon>
        <taxon>Oceanospirillaceae</taxon>
        <taxon>Nitrincola</taxon>
    </lineage>
</organism>
<keyword evidence="7" id="KW-0282">Flagellum</keyword>
<dbReference type="Pfam" id="PF00669">
    <property type="entry name" value="Flagellin_N"/>
    <property type="match status" value="1"/>
</dbReference>
<dbReference type="PATRIC" id="fig|267850.7.peg.1036"/>
<accession>A0A063Y5R0</accession>
<evidence type="ECO:0000259" key="6">
    <source>
        <dbReference type="Pfam" id="PF00700"/>
    </source>
</evidence>
<dbReference type="OrthoDB" id="9796789at2"/>
<dbReference type="InterPro" id="IPR042187">
    <property type="entry name" value="Flagellin_C_sub2"/>
</dbReference>
<dbReference type="InterPro" id="IPR046358">
    <property type="entry name" value="Flagellin_C"/>
</dbReference>
<dbReference type="GO" id="GO:0005198">
    <property type="term" value="F:structural molecule activity"/>
    <property type="evidence" value="ECO:0007669"/>
    <property type="project" value="UniProtKB-UniRule"/>
</dbReference>
<evidence type="ECO:0000259" key="5">
    <source>
        <dbReference type="Pfam" id="PF00669"/>
    </source>
</evidence>
<comment type="caution">
    <text evidence="7">The sequence shown here is derived from an EMBL/GenBank/DDBJ whole genome shotgun (WGS) entry which is preliminary data.</text>
</comment>
<dbReference type="PRINTS" id="PR00207">
    <property type="entry name" value="FLAGELLIN"/>
</dbReference>
<feature type="domain" description="Flagellin C-terminal" evidence="6">
    <location>
        <begin position="188"/>
        <end position="272"/>
    </location>
</feature>
<dbReference type="Gene3D" id="1.20.1330.10">
    <property type="entry name" value="f41 fragment of flagellin, N-terminal domain"/>
    <property type="match status" value="1"/>
</dbReference>
<evidence type="ECO:0000256" key="3">
    <source>
        <dbReference type="ARBA" id="ARBA00023143"/>
    </source>
</evidence>